<accession>A0A0F8YYY2</accession>
<organism evidence="2">
    <name type="scientific">marine sediment metagenome</name>
    <dbReference type="NCBI Taxonomy" id="412755"/>
    <lineage>
        <taxon>unclassified sequences</taxon>
        <taxon>metagenomes</taxon>
        <taxon>ecological metagenomes</taxon>
    </lineage>
</organism>
<name>A0A0F8YYY2_9ZZZZ</name>
<keyword evidence="1" id="KW-0812">Transmembrane</keyword>
<comment type="caution">
    <text evidence="2">The sequence shown here is derived from an EMBL/GenBank/DDBJ whole genome shotgun (WGS) entry which is preliminary data.</text>
</comment>
<feature type="transmembrane region" description="Helical" evidence="1">
    <location>
        <begin position="23"/>
        <end position="48"/>
    </location>
</feature>
<protein>
    <submittedName>
        <fullName evidence="2">Uncharacterized protein</fullName>
    </submittedName>
</protein>
<gene>
    <name evidence="2" type="ORF">LCGC14_2761010</name>
</gene>
<dbReference type="EMBL" id="LAZR01050745">
    <property type="protein sequence ID" value="KKK86662.1"/>
    <property type="molecule type" value="Genomic_DNA"/>
</dbReference>
<sequence>MSYFNPTYAQPPTAPRGGRGKKVIGIIVLLLAVLVIGGFIAATVYFYTRPRIAYTPVKGGQPCNNGSIKVPVGTAGVTPSDGVTCNTLGNYNNYPLALFDGSTPAVSFNAIPNMDNTTCAEECDGTSTCVCYACKLEQDGGTKCTCTGYSALPIALKADLSKDCMQKGQCTYIGIQRDAI</sequence>
<reference evidence="2" key="1">
    <citation type="journal article" date="2015" name="Nature">
        <title>Complex archaea that bridge the gap between prokaryotes and eukaryotes.</title>
        <authorList>
            <person name="Spang A."/>
            <person name="Saw J.H."/>
            <person name="Jorgensen S.L."/>
            <person name="Zaremba-Niedzwiedzka K."/>
            <person name="Martijn J."/>
            <person name="Lind A.E."/>
            <person name="van Eijk R."/>
            <person name="Schleper C."/>
            <person name="Guy L."/>
            <person name="Ettema T.J."/>
        </authorList>
    </citation>
    <scope>NUCLEOTIDE SEQUENCE</scope>
</reference>
<evidence type="ECO:0000256" key="1">
    <source>
        <dbReference type="SAM" id="Phobius"/>
    </source>
</evidence>
<evidence type="ECO:0000313" key="2">
    <source>
        <dbReference type="EMBL" id="KKK86662.1"/>
    </source>
</evidence>
<dbReference type="AlphaFoldDB" id="A0A0F8YYY2"/>
<proteinExistence type="predicted"/>
<keyword evidence="1" id="KW-0472">Membrane</keyword>
<keyword evidence="1" id="KW-1133">Transmembrane helix</keyword>